<feature type="transmembrane region" description="Helical" evidence="1">
    <location>
        <begin position="47"/>
        <end position="69"/>
    </location>
</feature>
<evidence type="ECO:0000313" key="2">
    <source>
        <dbReference type="EMBL" id="MEL4455570.1"/>
    </source>
</evidence>
<dbReference type="InterPro" id="IPR025635">
    <property type="entry name" value="DUF4293"/>
</dbReference>
<feature type="transmembrane region" description="Helical" evidence="1">
    <location>
        <begin position="7"/>
        <end position="27"/>
    </location>
</feature>
<protein>
    <submittedName>
        <fullName evidence="2">DUF4293 domain-containing protein</fullName>
    </submittedName>
</protein>
<dbReference type="Proteomes" id="UP001474120">
    <property type="component" value="Unassembled WGS sequence"/>
</dbReference>
<accession>A0ABU9KZE6</accession>
<feature type="transmembrane region" description="Helical" evidence="1">
    <location>
        <begin position="81"/>
        <end position="98"/>
    </location>
</feature>
<name>A0ABU9KZE6_9FLAO</name>
<dbReference type="Pfam" id="PF14126">
    <property type="entry name" value="DUF4293"/>
    <property type="match status" value="1"/>
</dbReference>
<evidence type="ECO:0000313" key="3">
    <source>
        <dbReference type="Proteomes" id="UP001474120"/>
    </source>
</evidence>
<comment type="caution">
    <text evidence="2">The sequence shown here is derived from an EMBL/GenBank/DDBJ whole genome shotgun (WGS) entry which is preliminary data.</text>
</comment>
<keyword evidence="1" id="KW-0472">Membrane</keyword>
<sequence>MLQRIQTVYLLVAIILSGIVSFLLPFWSDQEMEDVYLDSLFQTGEVTLMAVPVLFMMSGLISVITILSFKTRTRQIVFNRLNIVINFLLLGVIVYHLLMLPGETVVSKKGIGVFIPLIVIVFLALANKAIIKDEKLVKSVDRLR</sequence>
<organism evidence="2 3">
    <name type="scientific">Lutimonas vermicola</name>
    <dbReference type="NCBI Taxonomy" id="414288"/>
    <lineage>
        <taxon>Bacteria</taxon>
        <taxon>Pseudomonadati</taxon>
        <taxon>Bacteroidota</taxon>
        <taxon>Flavobacteriia</taxon>
        <taxon>Flavobacteriales</taxon>
        <taxon>Flavobacteriaceae</taxon>
        <taxon>Lutimonas</taxon>
    </lineage>
</organism>
<keyword evidence="1" id="KW-1133">Transmembrane helix</keyword>
<gene>
    <name evidence="2" type="ORF">AABB81_06650</name>
</gene>
<evidence type="ECO:0000256" key="1">
    <source>
        <dbReference type="SAM" id="Phobius"/>
    </source>
</evidence>
<dbReference type="RefSeq" id="WP_342159424.1">
    <property type="nucleotide sequence ID" value="NZ_JBCDNA010000001.1"/>
</dbReference>
<keyword evidence="3" id="KW-1185">Reference proteome</keyword>
<feature type="transmembrane region" description="Helical" evidence="1">
    <location>
        <begin position="110"/>
        <end position="130"/>
    </location>
</feature>
<keyword evidence="1" id="KW-0812">Transmembrane</keyword>
<reference evidence="2 3" key="1">
    <citation type="submission" date="2024-04" db="EMBL/GenBank/DDBJ databases">
        <title>whole genome sequencing of Lutimonas vermicola strain IMCC1616.</title>
        <authorList>
            <person name="Bae S.S."/>
        </authorList>
    </citation>
    <scope>NUCLEOTIDE SEQUENCE [LARGE SCALE GENOMIC DNA]</scope>
    <source>
        <strain evidence="2 3">IMCC1616</strain>
    </source>
</reference>
<proteinExistence type="predicted"/>
<dbReference type="EMBL" id="JBCDNA010000001">
    <property type="protein sequence ID" value="MEL4455570.1"/>
    <property type="molecule type" value="Genomic_DNA"/>
</dbReference>